<accession>A0A5C5CF01</accession>
<feature type="region of interest" description="Disordered" evidence="1">
    <location>
        <begin position="57"/>
        <end position="77"/>
    </location>
</feature>
<comment type="caution">
    <text evidence="2">The sequence shown here is derived from an EMBL/GenBank/DDBJ whole genome shotgun (WGS) entry which is preliminary data.</text>
</comment>
<dbReference type="RefSeq" id="WP_183621417.1">
    <property type="nucleotide sequence ID" value="NZ_JACIEX010000013.1"/>
</dbReference>
<sequence>MPVSNLARFQGGKGHCDQTAKICAMESAKCLLKKQATDYYFITPEMQAASLTCRRVSRGAESPEIQRHKAKSNKRTE</sequence>
<reference evidence="2 3" key="1">
    <citation type="journal article" date="2011" name="Int. J. Syst. Evol. Microbiol.">
        <title>Ochrobactrum pecoris sp. nov., isolated from farm animals.</title>
        <authorList>
            <person name="Kampfer P."/>
            <person name="Huber B."/>
            <person name="Busse H.J."/>
            <person name="Scholz H.C."/>
            <person name="Tomaso H."/>
            <person name="Hotzel H."/>
            <person name="Melzer F."/>
        </authorList>
    </citation>
    <scope>NUCLEOTIDE SEQUENCE [LARGE SCALE GENOMIC DNA]</scope>
    <source>
        <strain evidence="2 3">08RB2639</strain>
    </source>
</reference>
<gene>
    <name evidence="2" type="ORF">FIB18_19850</name>
</gene>
<dbReference type="Proteomes" id="UP000313390">
    <property type="component" value="Unassembled WGS sequence"/>
</dbReference>
<evidence type="ECO:0000256" key="1">
    <source>
        <dbReference type="SAM" id="MobiDB-lite"/>
    </source>
</evidence>
<evidence type="ECO:0000313" key="3">
    <source>
        <dbReference type="Proteomes" id="UP000313390"/>
    </source>
</evidence>
<evidence type="ECO:0000313" key="2">
    <source>
        <dbReference type="EMBL" id="TNV09698.1"/>
    </source>
</evidence>
<organism evidence="2 3">
    <name type="scientific">Brucella pecoris</name>
    <dbReference type="NCBI Taxonomy" id="867683"/>
    <lineage>
        <taxon>Bacteria</taxon>
        <taxon>Pseudomonadati</taxon>
        <taxon>Pseudomonadota</taxon>
        <taxon>Alphaproteobacteria</taxon>
        <taxon>Hyphomicrobiales</taxon>
        <taxon>Brucellaceae</taxon>
        <taxon>Brucella/Ochrobactrum group</taxon>
        <taxon>Brucella</taxon>
    </lineage>
</organism>
<name>A0A5C5CF01_9HYPH</name>
<proteinExistence type="predicted"/>
<feature type="compositionally biased region" description="Basic residues" evidence="1">
    <location>
        <begin position="68"/>
        <end position="77"/>
    </location>
</feature>
<dbReference type="EMBL" id="VEWK01000012">
    <property type="protein sequence ID" value="TNV09698.1"/>
    <property type="molecule type" value="Genomic_DNA"/>
</dbReference>
<protein>
    <submittedName>
        <fullName evidence="2">Uncharacterized protein</fullName>
    </submittedName>
</protein>
<dbReference type="AlphaFoldDB" id="A0A5C5CF01"/>